<accession>A0ACB8IKM4</accession>
<proteinExistence type="predicted"/>
<reference evidence="2" key="1">
    <citation type="journal article" date="2023" name="Hortic. Res.">
        <title>A chromosome-level phased genome enabling allele-level studies in sweet orange: a case study on citrus Huanglongbing tolerance.</title>
        <authorList>
            <person name="Wu B."/>
            <person name="Yu Q."/>
            <person name="Deng Z."/>
            <person name="Duan Y."/>
            <person name="Luo F."/>
            <person name="Gmitter F. Jr."/>
        </authorList>
    </citation>
    <scope>NUCLEOTIDE SEQUENCE [LARGE SCALE GENOMIC DNA]</scope>
    <source>
        <strain evidence="2">cv. Valencia</strain>
    </source>
</reference>
<sequence length="213" mass="24548">MGSNPSYIWRSIMWGRQVLLKGYRWRIGNGEDTSVFRSNWLPRPATFKPIFKPKLPADAKVAVLIDNENKWKACLIQKIFSKEDAETILNIPLPRSKRKDQVIWHYDKKGEYFVKSGYQVALSMKFLNSPGCLSSNSSNWSIIWKLPLPEKIKIFIWKATKNLLPTAENLCKHGIIQEGHYKRCGNRVENVLHALVACKAAKKFGSSLLWLMQ</sequence>
<keyword evidence="2" id="KW-1185">Reference proteome</keyword>
<evidence type="ECO:0000313" key="1">
    <source>
        <dbReference type="EMBL" id="KAH9697612.1"/>
    </source>
</evidence>
<name>A0ACB8IKM4_CITSI</name>
<dbReference type="EMBL" id="CM039177">
    <property type="protein sequence ID" value="KAH9697612.1"/>
    <property type="molecule type" value="Genomic_DNA"/>
</dbReference>
<organism evidence="1 2">
    <name type="scientific">Citrus sinensis</name>
    <name type="common">Sweet orange</name>
    <name type="synonym">Citrus aurantium var. sinensis</name>
    <dbReference type="NCBI Taxonomy" id="2711"/>
    <lineage>
        <taxon>Eukaryota</taxon>
        <taxon>Viridiplantae</taxon>
        <taxon>Streptophyta</taxon>
        <taxon>Embryophyta</taxon>
        <taxon>Tracheophyta</taxon>
        <taxon>Spermatophyta</taxon>
        <taxon>Magnoliopsida</taxon>
        <taxon>eudicotyledons</taxon>
        <taxon>Gunneridae</taxon>
        <taxon>Pentapetalae</taxon>
        <taxon>rosids</taxon>
        <taxon>malvids</taxon>
        <taxon>Sapindales</taxon>
        <taxon>Rutaceae</taxon>
        <taxon>Aurantioideae</taxon>
        <taxon>Citrus</taxon>
    </lineage>
</organism>
<evidence type="ECO:0000313" key="2">
    <source>
        <dbReference type="Proteomes" id="UP000829398"/>
    </source>
</evidence>
<protein>
    <submittedName>
        <fullName evidence="1">Zf-RVT domain-containing protein</fullName>
    </submittedName>
</protein>
<gene>
    <name evidence="1" type="ORF">KPL71_023680</name>
</gene>
<comment type="caution">
    <text evidence="1">The sequence shown here is derived from an EMBL/GenBank/DDBJ whole genome shotgun (WGS) entry which is preliminary data.</text>
</comment>
<dbReference type="Proteomes" id="UP000829398">
    <property type="component" value="Chromosome 8"/>
</dbReference>